<dbReference type="Proteomes" id="UP000050417">
    <property type="component" value="Unassembled WGS sequence"/>
</dbReference>
<dbReference type="InterPro" id="IPR025098">
    <property type="entry name" value="DUF4013"/>
</dbReference>
<sequence>MEFGLPFTYAFQDSDWFKKIALAGAVSLIPIIGQIFLLGWGLEIARRVINNDPNPLPDLDFGNQLGLGFKAWVVSLVYAIPMFILTIPSSLISAFAGSNGDDTMLTVMAVLSICTGLVSVIYGLLMGFVLPAAYGRVAMTNTIGAGLKFGEVFAMVKKAPMAFLIALLGSIVAGLIAPLGLIACVVGVVVTGAFSVAVLGHFYGQAYKQAM</sequence>
<dbReference type="RefSeq" id="WP_075061559.1">
    <property type="nucleotide sequence ID" value="NZ_LGCL01000015.1"/>
</dbReference>
<feature type="transmembrane region" description="Helical" evidence="1">
    <location>
        <begin position="71"/>
        <end position="96"/>
    </location>
</feature>
<keyword evidence="3" id="KW-1185">Reference proteome</keyword>
<feature type="transmembrane region" description="Helical" evidence="1">
    <location>
        <begin position="179"/>
        <end position="203"/>
    </location>
</feature>
<comment type="caution">
    <text evidence="2">The sequence shown here is derived from an EMBL/GenBank/DDBJ whole genome shotgun (WGS) entry which is preliminary data.</text>
</comment>
<organism evidence="2 3">
    <name type="scientific">Ornatilinea apprima</name>
    <dbReference type="NCBI Taxonomy" id="1134406"/>
    <lineage>
        <taxon>Bacteria</taxon>
        <taxon>Bacillati</taxon>
        <taxon>Chloroflexota</taxon>
        <taxon>Anaerolineae</taxon>
        <taxon>Anaerolineales</taxon>
        <taxon>Anaerolineaceae</taxon>
        <taxon>Ornatilinea</taxon>
    </lineage>
</organism>
<dbReference type="AlphaFoldDB" id="A0A0P6XGT6"/>
<name>A0A0P6XGT6_9CHLR</name>
<feature type="transmembrane region" description="Helical" evidence="1">
    <location>
        <begin position="155"/>
        <end position="173"/>
    </location>
</feature>
<accession>A0A0P6XGT6</accession>
<reference evidence="2 3" key="1">
    <citation type="submission" date="2015-07" db="EMBL/GenBank/DDBJ databases">
        <title>Genome sequence of Ornatilinea apprima DSM 23815.</title>
        <authorList>
            <person name="Hemp J."/>
            <person name="Ward L.M."/>
            <person name="Pace L.A."/>
            <person name="Fischer W.W."/>
        </authorList>
    </citation>
    <scope>NUCLEOTIDE SEQUENCE [LARGE SCALE GENOMIC DNA]</scope>
    <source>
        <strain evidence="2 3">P3M-1</strain>
    </source>
</reference>
<dbReference type="Pfam" id="PF13197">
    <property type="entry name" value="DUF4013"/>
    <property type="match status" value="1"/>
</dbReference>
<evidence type="ECO:0000313" key="2">
    <source>
        <dbReference type="EMBL" id="KPL78956.1"/>
    </source>
</evidence>
<evidence type="ECO:0000313" key="3">
    <source>
        <dbReference type="Proteomes" id="UP000050417"/>
    </source>
</evidence>
<keyword evidence="1" id="KW-0812">Transmembrane</keyword>
<protein>
    <recommendedName>
        <fullName evidence="4">DUF4013 domain-containing protein</fullName>
    </recommendedName>
</protein>
<evidence type="ECO:0008006" key="4">
    <source>
        <dbReference type="Google" id="ProtNLM"/>
    </source>
</evidence>
<feature type="transmembrane region" description="Helical" evidence="1">
    <location>
        <begin position="108"/>
        <end position="134"/>
    </location>
</feature>
<feature type="transmembrane region" description="Helical" evidence="1">
    <location>
        <begin position="20"/>
        <end position="42"/>
    </location>
</feature>
<proteinExistence type="predicted"/>
<dbReference type="OrthoDB" id="9799578at2"/>
<keyword evidence="1" id="KW-1133">Transmembrane helix</keyword>
<dbReference type="EMBL" id="LGCL01000015">
    <property type="protein sequence ID" value="KPL78956.1"/>
    <property type="molecule type" value="Genomic_DNA"/>
</dbReference>
<gene>
    <name evidence="2" type="ORF">ADN00_03405</name>
</gene>
<evidence type="ECO:0000256" key="1">
    <source>
        <dbReference type="SAM" id="Phobius"/>
    </source>
</evidence>
<keyword evidence="1" id="KW-0472">Membrane</keyword>